<dbReference type="InterPro" id="IPR038765">
    <property type="entry name" value="Papain-like_cys_pep_sf"/>
</dbReference>
<evidence type="ECO:0000313" key="11">
    <source>
        <dbReference type="Proteomes" id="UP000024635"/>
    </source>
</evidence>
<dbReference type="InterPro" id="IPR008978">
    <property type="entry name" value="HSP20-like_chaperone"/>
</dbReference>
<dbReference type="InterPro" id="IPR036397">
    <property type="entry name" value="RNaseH_sf"/>
</dbReference>
<feature type="compositionally biased region" description="Low complexity" evidence="7">
    <location>
        <begin position="362"/>
        <end position="400"/>
    </location>
</feature>
<evidence type="ECO:0000313" key="10">
    <source>
        <dbReference type="EMBL" id="EYC05470.1"/>
    </source>
</evidence>
<dbReference type="Proteomes" id="UP000024635">
    <property type="component" value="Unassembled WGS sequence"/>
</dbReference>
<dbReference type="PROSITE" id="PS50865">
    <property type="entry name" value="ZF_MYND_2"/>
    <property type="match status" value="1"/>
</dbReference>
<evidence type="ECO:0000256" key="4">
    <source>
        <dbReference type="ARBA" id="ARBA00022771"/>
    </source>
</evidence>
<feature type="region of interest" description="Disordered" evidence="7">
    <location>
        <begin position="362"/>
        <end position="421"/>
    </location>
</feature>
<dbReference type="Gene3D" id="2.60.40.790">
    <property type="match status" value="1"/>
</dbReference>
<evidence type="ECO:0000256" key="7">
    <source>
        <dbReference type="SAM" id="MobiDB-lite"/>
    </source>
</evidence>
<comment type="catalytic activity">
    <reaction evidence="1">
        <text>Thiol-dependent hydrolysis of ester, thioester, amide, peptide and isopeptide bonds formed by the C-terminal Gly of ubiquitin (a 76-residue protein attached to proteins as an intracellular targeting signal).</text>
        <dbReference type="EC" id="3.4.19.12"/>
    </reaction>
</comment>
<dbReference type="PROSITE" id="PS00972">
    <property type="entry name" value="USP_1"/>
    <property type="match status" value="1"/>
</dbReference>
<feature type="region of interest" description="Disordered" evidence="7">
    <location>
        <begin position="500"/>
        <end position="523"/>
    </location>
</feature>
<dbReference type="Gene3D" id="3.90.70.10">
    <property type="entry name" value="Cysteine proteinases"/>
    <property type="match status" value="2"/>
</dbReference>
<dbReference type="PROSITE" id="PS00973">
    <property type="entry name" value="USP_2"/>
    <property type="match status" value="1"/>
</dbReference>
<dbReference type="PANTHER" id="PTHR21646:SF74">
    <property type="entry name" value="UBIQUITIN CARBOXYL-TERMINAL HYDROLASE 19"/>
    <property type="match status" value="1"/>
</dbReference>
<organism evidence="10 11">
    <name type="scientific">Ancylostoma ceylanicum</name>
    <dbReference type="NCBI Taxonomy" id="53326"/>
    <lineage>
        <taxon>Eukaryota</taxon>
        <taxon>Metazoa</taxon>
        <taxon>Ecdysozoa</taxon>
        <taxon>Nematoda</taxon>
        <taxon>Chromadorea</taxon>
        <taxon>Rhabditida</taxon>
        <taxon>Rhabditina</taxon>
        <taxon>Rhabditomorpha</taxon>
        <taxon>Strongyloidea</taxon>
        <taxon>Ancylostomatidae</taxon>
        <taxon>Ancylostomatinae</taxon>
        <taxon>Ancylostoma</taxon>
    </lineage>
</organism>
<dbReference type="Pfam" id="PF01359">
    <property type="entry name" value="Transposase_1"/>
    <property type="match status" value="1"/>
</dbReference>
<feature type="domain" description="USP" evidence="8">
    <location>
        <begin position="553"/>
        <end position="1241"/>
    </location>
</feature>
<dbReference type="InterPro" id="IPR001888">
    <property type="entry name" value="Transposase_1"/>
</dbReference>
<dbReference type="Pfam" id="PF00443">
    <property type="entry name" value="UCH"/>
    <property type="match status" value="1"/>
</dbReference>
<proteinExistence type="predicted"/>
<evidence type="ECO:0000256" key="5">
    <source>
        <dbReference type="ARBA" id="ARBA00022833"/>
    </source>
</evidence>
<accession>A0A016TRT8</accession>
<dbReference type="InterPro" id="IPR018200">
    <property type="entry name" value="USP_CS"/>
</dbReference>
<dbReference type="SUPFAM" id="SSF144232">
    <property type="entry name" value="HIT/MYND zinc finger-like"/>
    <property type="match status" value="1"/>
</dbReference>
<dbReference type="Gene3D" id="6.10.140.2220">
    <property type="match status" value="1"/>
</dbReference>
<dbReference type="InterPro" id="IPR028889">
    <property type="entry name" value="USP"/>
</dbReference>
<evidence type="ECO:0000256" key="3">
    <source>
        <dbReference type="ARBA" id="ARBA00022723"/>
    </source>
</evidence>
<dbReference type="Pfam" id="PF01753">
    <property type="entry name" value="zf-MYND"/>
    <property type="match status" value="1"/>
</dbReference>
<feature type="compositionally biased region" description="Low complexity" evidence="7">
    <location>
        <begin position="407"/>
        <end position="421"/>
    </location>
</feature>
<protein>
    <recommendedName>
        <fullName evidence="2">ubiquitinyl hydrolase 1</fullName>
        <ecNumber evidence="2">3.4.19.12</ecNumber>
    </recommendedName>
</protein>
<dbReference type="SUPFAM" id="SSF54001">
    <property type="entry name" value="Cysteine proteinases"/>
    <property type="match status" value="1"/>
</dbReference>
<keyword evidence="4 6" id="KW-0863">Zinc-finger</keyword>
<dbReference type="PROSITE" id="PS01360">
    <property type="entry name" value="ZF_MYND_1"/>
    <property type="match status" value="1"/>
</dbReference>
<dbReference type="PANTHER" id="PTHR21646">
    <property type="entry name" value="UBIQUITIN CARBOXYL-TERMINAL HYDROLASE"/>
    <property type="match status" value="1"/>
</dbReference>
<feature type="compositionally biased region" description="Basic and acidic residues" evidence="7">
    <location>
        <begin position="942"/>
        <end position="958"/>
    </location>
</feature>
<feature type="region of interest" description="Disordered" evidence="7">
    <location>
        <begin position="268"/>
        <end position="326"/>
    </location>
</feature>
<evidence type="ECO:0000259" key="9">
    <source>
        <dbReference type="PROSITE" id="PS50865"/>
    </source>
</evidence>
<feature type="domain" description="MYND-type" evidence="9">
    <location>
        <begin position="846"/>
        <end position="886"/>
    </location>
</feature>
<dbReference type="GO" id="GO:0016579">
    <property type="term" value="P:protein deubiquitination"/>
    <property type="evidence" value="ECO:0007669"/>
    <property type="project" value="InterPro"/>
</dbReference>
<dbReference type="GO" id="GO:0003676">
    <property type="term" value="F:nucleic acid binding"/>
    <property type="evidence" value="ECO:0007669"/>
    <property type="project" value="InterPro"/>
</dbReference>
<dbReference type="InterPro" id="IPR002893">
    <property type="entry name" value="Znf_MYND"/>
</dbReference>
<reference evidence="11" key="1">
    <citation type="journal article" date="2015" name="Nat. Genet.">
        <title>The genome and transcriptome of the zoonotic hookworm Ancylostoma ceylanicum identify infection-specific gene families.</title>
        <authorList>
            <person name="Schwarz E.M."/>
            <person name="Hu Y."/>
            <person name="Antoshechkin I."/>
            <person name="Miller M.M."/>
            <person name="Sternberg P.W."/>
            <person name="Aroian R.V."/>
        </authorList>
    </citation>
    <scope>NUCLEOTIDE SEQUENCE</scope>
    <source>
        <strain evidence="11">HY135</strain>
    </source>
</reference>
<comment type="caution">
    <text evidence="10">The sequence shown here is derived from an EMBL/GenBank/DDBJ whole genome shotgun (WGS) entry which is preliminary data.</text>
</comment>
<evidence type="ECO:0000256" key="6">
    <source>
        <dbReference type="PROSITE-ProRule" id="PRU00134"/>
    </source>
</evidence>
<keyword evidence="3" id="KW-0479">Metal-binding</keyword>
<dbReference type="GO" id="GO:0004843">
    <property type="term" value="F:cysteine-type deubiquitinase activity"/>
    <property type="evidence" value="ECO:0007669"/>
    <property type="project" value="UniProtKB-EC"/>
</dbReference>
<feature type="region of interest" description="Disordered" evidence="7">
    <location>
        <begin position="932"/>
        <end position="993"/>
    </location>
</feature>
<feature type="compositionally biased region" description="Low complexity" evidence="7">
    <location>
        <begin position="965"/>
        <end position="984"/>
    </location>
</feature>
<evidence type="ECO:0000256" key="2">
    <source>
        <dbReference type="ARBA" id="ARBA00012759"/>
    </source>
</evidence>
<evidence type="ECO:0000259" key="8">
    <source>
        <dbReference type="PROSITE" id="PS50235"/>
    </source>
</evidence>
<dbReference type="Gene3D" id="3.30.420.10">
    <property type="entry name" value="Ribonuclease H-like superfamily/Ribonuclease H"/>
    <property type="match status" value="1"/>
</dbReference>
<feature type="compositionally biased region" description="Low complexity" evidence="7">
    <location>
        <begin position="298"/>
        <end position="322"/>
    </location>
</feature>
<dbReference type="EC" id="3.4.19.12" evidence="2"/>
<gene>
    <name evidence="10" type="primary">Acey_s0082.g1604</name>
    <name evidence="10" type="ORF">Y032_0082g1604</name>
</gene>
<dbReference type="GO" id="GO:0008270">
    <property type="term" value="F:zinc ion binding"/>
    <property type="evidence" value="ECO:0007669"/>
    <property type="project" value="UniProtKB-KW"/>
</dbReference>
<dbReference type="EMBL" id="JARK01001418">
    <property type="protein sequence ID" value="EYC05470.1"/>
    <property type="molecule type" value="Genomic_DNA"/>
</dbReference>
<name>A0A016TRT8_9BILA</name>
<dbReference type="PROSITE" id="PS50235">
    <property type="entry name" value="USP_3"/>
    <property type="match status" value="1"/>
</dbReference>
<dbReference type="OrthoDB" id="265776at2759"/>
<keyword evidence="11" id="KW-1185">Reference proteome</keyword>
<sequence length="1294" mass="143720">MLYYELLSQGHTVTRTVYANQLQKLADAVRERRPRRASVRLLHDNARPRVARETCEKLEELGWDTVPHPPYSPDIAPSDYHLLRPLKALLAKKNSSKLKMLKGRSATSLTPSLPSSGRMGSLTGTLYCQTMAIGLLSKSHCTLNSLKFGFYETESTGVLRVTHRNIHIHEVILEPNAIEIRFSSSDPDDKLLKRYGEIHGTTFAWRVQLAGLIETDSLQICSEGREFVMRKQEGGQWGRLSSSATAIRSSNYSTPRNYGPSLSSYRYSASSYTPSTRPPPPPSANAGPTPEPSYASGSMTLTRSSTSAASTGSALTRSSSVSPGYQRSLYTTPAAARSAAFSPSTFASGQGGQSYAAAATGARSYGPSMGHSPSSYSLSSAASGPPVAAGGGTAPQATATNNSPPTAVRSRSSSAIASYRSVNVAQLNQQARERAERDEKAREYKEWEERERIRSEMEEAPIADFRKKYTGRSSTGTTMSPGYAQFSKAVTSRSELGAATLTRPDYPGNSAGAVPPAPADPPRYTSSYTGYKPTATVQPFEDRGVATVQPGFTGLRNIGNTCFMNATLQMLVNNIELKTYFLERHYKLDVNPNNPLGFRGRLADAFADFMRHMWNCQNRAIEPAKIKELVAEKASQFANFAQHDAHEFLSFLLDGLHEDLNRVKSKPLTTTVEGDGRSDVDVSNEAWYNHTLRNDSIFVDLFHGQLKSRLQCPKCDRVSITFDPFVYLPVPFPKVKKTTTLYFWPIDPLLKPLEITVQYSSEGTIQDLLGALSEVVRVPTKALRLVEVFSHRIQKIFSPSDKASEICSGDVLYAFQVHDAADCNEPVIELLVVQRQLYSSTLRYACNECGRSTGRLKACEACYNAYYCNKECQLANWNTGGHRDECRRRTTADYVGQPFMVSLPRSQLTYQHLIRVLEARCRFSVDIFQPPQLSNSSEENEASVREGSDGSNPEEKKVGAPPMLHRASASHSPSPSTAGSTPRRQTVMPEQRKKPEFKMFLVRKLADQAHVLGDTIVDDKTGEPLELESGTYLSINWYNLRNGRPFMSVENRRALQIDNERSEQLAKQLRKFTSGGSCGDPTLQDMLGMFSETERLKPEESWYCNKCRDHVEATKKLELFRLPPVLIVQLKRFVYTATYQTMHRRSKDERRVIYPIGNLDMSPFLAETAPAGQNTVYDLTGVVCHSGSSYFGHYVSIGRLAGFDSTETVVDWRLFDDSIVSKQSVNNVQSDDAYLLFYKQRGVPTKSIFRKHYSCDPTEKIESDSNVLTTSVTALSMNKINGNPEPVQNGEMSE</sequence>
<keyword evidence="5" id="KW-0862">Zinc</keyword>
<evidence type="ECO:0000256" key="1">
    <source>
        <dbReference type="ARBA" id="ARBA00000707"/>
    </source>
</evidence>
<dbReference type="InterPro" id="IPR050185">
    <property type="entry name" value="Ub_carboxyl-term_hydrolase"/>
</dbReference>
<dbReference type="STRING" id="53326.A0A016TRT8"/>
<dbReference type="SUPFAM" id="SSF49764">
    <property type="entry name" value="HSP20-like chaperones"/>
    <property type="match status" value="1"/>
</dbReference>
<dbReference type="InterPro" id="IPR001394">
    <property type="entry name" value="Peptidase_C19_UCH"/>
</dbReference>